<evidence type="ECO:0000313" key="11">
    <source>
        <dbReference type="EMBL" id="NJP98454.1"/>
    </source>
</evidence>
<evidence type="ECO:0000256" key="8">
    <source>
        <dbReference type="ARBA" id="ARBA00023239"/>
    </source>
</evidence>
<comment type="pathway">
    <text evidence="2">Purine metabolism; 7-cyano-7-deazaguanine biosynthesis.</text>
</comment>
<dbReference type="Gene3D" id="3.30.479.10">
    <property type="entry name" value="6-pyruvoyl tetrahydropterin synthase/QueD"/>
    <property type="match status" value="1"/>
</dbReference>
<keyword evidence="8" id="KW-0456">Lyase</keyword>
<accession>A0ABX1BL42</accession>
<dbReference type="RefSeq" id="WP_168021768.1">
    <property type="nucleotide sequence ID" value="NZ_JAATEP010000092.1"/>
</dbReference>
<dbReference type="Pfam" id="PF01242">
    <property type="entry name" value="PTPS"/>
    <property type="match status" value="1"/>
</dbReference>
<evidence type="ECO:0000256" key="6">
    <source>
        <dbReference type="ARBA" id="ARBA00022723"/>
    </source>
</evidence>
<dbReference type="PANTHER" id="PTHR12589">
    <property type="entry name" value="PYRUVOYL TETRAHYDROBIOPTERIN SYNTHASE"/>
    <property type="match status" value="1"/>
</dbReference>
<gene>
    <name evidence="11" type="ORF">HCN51_55080</name>
</gene>
<keyword evidence="6" id="KW-0479">Metal-binding</keyword>
<dbReference type="PANTHER" id="PTHR12589:SF7">
    <property type="entry name" value="6-PYRUVOYL TETRAHYDROBIOPTERIN SYNTHASE"/>
    <property type="match status" value="1"/>
</dbReference>
<evidence type="ECO:0000256" key="1">
    <source>
        <dbReference type="ARBA" id="ARBA00001947"/>
    </source>
</evidence>
<evidence type="ECO:0000256" key="10">
    <source>
        <dbReference type="ARBA" id="ARBA00048807"/>
    </source>
</evidence>
<comment type="similarity">
    <text evidence="3">Belongs to the PTPS family. QueD subfamily.</text>
</comment>
<keyword evidence="7" id="KW-0862">Zinc</keyword>
<protein>
    <recommendedName>
        <fullName evidence="5">6-carboxy-5,6,7,8-tetrahydropterin synthase</fullName>
        <ecNumber evidence="4">4.1.2.50</ecNumber>
    </recommendedName>
    <alternativeName>
        <fullName evidence="9">Queuosine biosynthesis protein QueD</fullName>
    </alternativeName>
</protein>
<evidence type="ECO:0000256" key="2">
    <source>
        <dbReference type="ARBA" id="ARBA00005061"/>
    </source>
</evidence>
<dbReference type="EMBL" id="JAATEP010000092">
    <property type="protein sequence ID" value="NJP98454.1"/>
    <property type="molecule type" value="Genomic_DNA"/>
</dbReference>
<evidence type="ECO:0000256" key="7">
    <source>
        <dbReference type="ARBA" id="ARBA00022833"/>
    </source>
</evidence>
<proteinExistence type="inferred from homology"/>
<name>A0ABX1BL42_9ACTN</name>
<organism evidence="11 12">
    <name type="scientific">Nonomuraea composti</name>
    <dbReference type="NCBI Taxonomy" id="2720023"/>
    <lineage>
        <taxon>Bacteria</taxon>
        <taxon>Bacillati</taxon>
        <taxon>Actinomycetota</taxon>
        <taxon>Actinomycetes</taxon>
        <taxon>Streptosporangiales</taxon>
        <taxon>Streptosporangiaceae</taxon>
        <taxon>Nonomuraea</taxon>
    </lineage>
</organism>
<dbReference type="EC" id="4.1.2.50" evidence="4"/>
<evidence type="ECO:0000313" key="12">
    <source>
        <dbReference type="Proteomes" id="UP000696294"/>
    </source>
</evidence>
<evidence type="ECO:0000256" key="4">
    <source>
        <dbReference type="ARBA" id="ARBA00012982"/>
    </source>
</evidence>
<evidence type="ECO:0000256" key="5">
    <source>
        <dbReference type="ARBA" id="ARBA00018141"/>
    </source>
</evidence>
<evidence type="ECO:0000256" key="9">
    <source>
        <dbReference type="ARBA" id="ARBA00031449"/>
    </source>
</evidence>
<dbReference type="InterPro" id="IPR007115">
    <property type="entry name" value="6-PTP_synth/QueD"/>
</dbReference>
<dbReference type="Proteomes" id="UP000696294">
    <property type="component" value="Unassembled WGS sequence"/>
</dbReference>
<comment type="caution">
    <text evidence="11">The sequence shown here is derived from an EMBL/GenBank/DDBJ whole genome shotgun (WGS) entry which is preliminary data.</text>
</comment>
<reference evidence="11 12" key="1">
    <citation type="submission" date="2020-03" db="EMBL/GenBank/DDBJ databases">
        <title>WGS of actinomycetes isolated from Thailand.</title>
        <authorList>
            <person name="Thawai C."/>
        </authorList>
    </citation>
    <scope>NUCLEOTIDE SEQUENCE [LARGE SCALE GENOMIC DNA]</scope>
    <source>
        <strain evidence="11 12">FMUSA5-5</strain>
    </source>
</reference>
<dbReference type="SUPFAM" id="SSF55620">
    <property type="entry name" value="Tetrahydrobiopterin biosynthesis enzymes-like"/>
    <property type="match status" value="1"/>
</dbReference>
<comment type="cofactor">
    <cofactor evidence="1">
        <name>Zn(2+)</name>
        <dbReference type="ChEBI" id="CHEBI:29105"/>
    </cofactor>
</comment>
<dbReference type="InterPro" id="IPR038418">
    <property type="entry name" value="6-PTP_synth/QueD_sf"/>
</dbReference>
<evidence type="ECO:0000256" key="3">
    <source>
        <dbReference type="ARBA" id="ARBA00008900"/>
    </source>
</evidence>
<sequence>MHSVTLKHNFETAHRLPHLGGKCVNLHGHSWHTEITIAASRLTDRHTVVEFGDFKAVMRNWIDVYLDHGVMLGHRDPLLPAFTTARCKVYTFGVDWDGADWPTVEAVAALLADQAGRWLALIDDMPADAHIAHVTVQETATNAADWYPPAPGREPMQGRLPRMAVKDVA</sequence>
<comment type="catalytic activity">
    <reaction evidence="10">
        <text>7,8-dihydroneopterin 3'-triphosphate + H2O = 6-carboxy-5,6,7,8-tetrahydropterin + triphosphate + acetaldehyde + 2 H(+)</text>
        <dbReference type="Rhea" id="RHEA:27966"/>
        <dbReference type="ChEBI" id="CHEBI:15343"/>
        <dbReference type="ChEBI" id="CHEBI:15377"/>
        <dbReference type="ChEBI" id="CHEBI:15378"/>
        <dbReference type="ChEBI" id="CHEBI:18036"/>
        <dbReference type="ChEBI" id="CHEBI:58462"/>
        <dbReference type="ChEBI" id="CHEBI:61032"/>
        <dbReference type="EC" id="4.1.2.50"/>
    </reaction>
</comment>
<keyword evidence="12" id="KW-1185">Reference proteome</keyword>